<comment type="caution">
    <text evidence="3">The sequence shown here is derived from an EMBL/GenBank/DDBJ whole genome shotgun (WGS) entry which is preliminary data.</text>
</comment>
<protein>
    <submittedName>
        <fullName evidence="3">Gag-protease polyprotein</fullName>
    </submittedName>
</protein>
<dbReference type="Proteomes" id="UP000321947">
    <property type="component" value="Unassembled WGS sequence"/>
</dbReference>
<reference evidence="4 5" key="1">
    <citation type="submission" date="2019-08" db="EMBL/GenBank/DDBJ databases">
        <title>Draft genome sequences of two oriental melons (Cucumis melo L. var makuwa).</title>
        <authorList>
            <person name="Kwon S.-Y."/>
        </authorList>
    </citation>
    <scope>NUCLEOTIDE SEQUENCE [LARGE SCALE GENOMIC DNA]</scope>
    <source>
        <strain evidence="5">cv. Chang Bougi</strain>
        <strain evidence="4">cv. SW 3</strain>
        <tissue evidence="3">Leaf</tissue>
    </source>
</reference>
<feature type="compositionally biased region" description="Low complexity" evidence="1">
    <location>
        <begin position="21"/>
        <end position="39"/>
    </location>
</feature>
<evidence type="ECO:0000313" key="3">
    <source>
        <dbReference type="EMBL" id="TYK17811.1"/>
    </source>
</evidence>
<dbReference type="Proteomes" id="UP000321393">
    <property type="component" value="Unassembled WGS sequence"/>
</dbReference>
<name>A0A5D3D0P0_CUCMM</name>
<sequence length="163" mass="18617">MPPRRGGRKGRGARRTQLEEQPATQATNPTASTPSTPTQVLVEPQNASDQLSAEAKHLRDFKNYNPKTFDGSLKDPTKAQMWLASVETIFNLRYAKQQEFLNLEQGDMIVEQYDAEFDMLSRFASEVVTNKATRTDKYVSDLKLDLQVFVRAFRPTTMMHCVW</sequence>
<dbReference type="GO" id="GO:0008233">
    <property type="term" value="F:peptidase activity"/>
    <property type="evidence" value="ECO:0007669"/>
    <property type="project" value="UniProtKB-KW"/>
</dbReference>
<keyword evidence="3" id="KW-0378">Hydrolase</keyword>
<evidence type="ECO:0000313" key="5">
    <source>
        <dbReference type="Proteomes" id="UP000321947"/>
    </source>
</evidence>
<feature type="compositionally biased region" description="Basic residues" evidence="1">
    <location>
        <begin position="1"/>
        <end position="14"/>
    </location>
</feature>
<gene>
    <name evidence="3" type="ORF">E5676_scaffold306G00590</name>
    <name evidence="2" type="ORF">E6C27_scaffold333G00550</name>
</gene>
<organism evidence="3 5">
    <name type="scientific">Cucumis melo var. makuwa</name>
    <name type="common">Oriental melon</name>
    <dbReference type="NCBI Taxonomy" id="1194695"/>
    <lineage>
        <taxon>Eukaryota</taxon>
        <taxon>Viridiplantae</taxon>
        <taxon>Streptophyta</taxon>
        <taxon>Embryophyta</taxon>
        <taxon>Tracheophyta</taxon>
        <taxon>Spermatophyta</taxon>
        <taxon>Magnoliopsida</taxon>
        <taxon>eudicotyledons</taxon>
        <taxon>Gunneridae</taxon>
        <taxon>Pentapetalae</taxon>
        <taxon>rosids</taxon>
        <taxon>fabids</taxon>
        <taxon>Cucurbitales</taxon>
        <taxon>Cucurbitaceae</taxon>
        <taxon>Benincaseae</taxon>
        <taxon>Cucumis</taxon>
    </lineage>
</organism>
<feature type="region of interest" description="Disordered" evidence="1">
    <location>
        <begin position="1"/>
        <end position="52"/>
    </location>
</feature>
<evidence type="ECO:0000256" key="1">
    <source>
        <dbReference type="SAM" id="MobiDB-lite"/>
    </source>
</evidence>
<evidence type="ECO:0000313" key="4">
    <source>
        <dbReference type="Proteomes" id="UP000321393"/>
    </source>
</evidence>
<evidence type="ECO:0000313" key="2">
    <source>
        <dbReference type="EMBL" id="KAA0040835.1"/>
    </source>
</evidence>
<accession>A0A5D3D0P0</accession>
<proteinExistence type="predicted"/>
<dbReference type="AlphaFoldDB" id="A0A5D3D0P0"/>
<dbReference type="EMBL" id="SSTD01007940">
    <property type="protein sequence ID" value="TYK17811.1"/>
    <property type="molecule type" value="Genomic_DNA"/>
</dbReference>
<dbReference type="GO" id="GO:0006508">
    <property type="term" value="P:proteolysis"/>
    <property type="evidence" value="ECO:0007669"/>
    <property type="project" value="UniProtKB-KW"/>
</dbReference>
<keyword evidence="3" id="KW-0645">Protease</keyword>
<dbReference type="EMBL" id="SSTE01017061">
    <property type="protein sequence ID" value="KAA0040835.1"/>
    <property type="molecule type" value="Genomic_DNA"/>
</dbReference>